<dbReference type="RefSeq" id="WP_212817891.1">
    <property type="nucleotide sequence ID" value="NZ_AP023359.1"/>
</dbReference>
<dbReference type="GO" id="GO:0016747">
    <property type="term" value="F:acyltransferase activity, transferring groups other than amino-acyl groups"/>
    <property type="evidence" value="ECO:0007669"/>
    <property type="project" value="InterPro"/>
</dbReference>
<dbReference type="SUPFAM" id="SSF55729">
    <property type="entry name" value="Acyl-CoA N-acyltransferases (Nat)"/>
    <property type="match status" value="1"/>
</dbReference>
<dbReference type="EMBL" id="AP023359">
    <property type="protein sequence ID" value="BCJ68700.1"/>
    <property type="molecule type" value="Genomic_DNA"/>
</dbReference>
<name>A0A810N6T3_9ACTN</name>
<gene>
    <name evidence="2" type="ORF">Prubr_57210</name>
</gene>
<keyword evidence="3" id="KW-1185">Reference proteome</keyword>
<sequence length="203" mass="21844">MQQTPTAVTVRTATAADVGPLAVTLVDAFLDGPDGVWLIADPVERRAVYERFCAGLIDEVLRHGAVLTTDDHSAVALWQSYVSGPPDLTGYDRLVTAACGPYADRFRQLDAVFADHHPATPHHYLAYLGVAPGRQRSGLGGALLAWRNTLLDRAGVAAYLVATSPGARDLYLRHGYRPHAAAFHLPDGGPPMWPMWRAPGGAR</sequence>
<evidence type="ECO:0000313" key="3">
    <source>
        <dbReference type="Proteomes" id="UP000680866"/>
    </source>
</evidence>
<dbReference type="InterPro" id="IPR016181">
    <property type="entry name" value="Acyl_CoA_acyltransferase"/>
</dbReference>
<dbReference type="KEGG" id="pry:Prubr_57210"/>
<dbReference type="InterPro" id="IPR000182">
    <property type="entry name" value="GNAT_dom"/>
</dbReference>
<dbReference type="AlphaFoldDB" id="A0A810N6T3"/>
<dbReference type="PANTHER" id="PTHR42791">
    <property type="entry name" value="GNAT FAMILY ACETYLTRANSFERASE"/>
    <property type="match status" value="1"/>
</dbReference>
<dbReference type="InterPro" id="IPR052523">
    <property type="entry name" value="Trichothecene_AcTrans"/>
</dbReference>
<dbReference type="PANTHER" id="PTHR42791:SF1">
    <property type="entry name" value="N-ACETYLTRANSFERASE DOMAIN-CONTAINING PROTEIN"/>
    <property type="match status" value="1"/>
</dbReference>
<evidence type="ECO:0000259" key="1">
    <source>
        <dbReference type="Pfam" id="PF00583"/>
    </source>
</evidence>
<dbReference type="Pfam" id="PF00583">
    <property type="entry name" value="Acetyltransf_1"/>
    <property type="match status" value="1"/>
</dbReference>
<dbReference type="Gene3D" id="3.40.630.30">
    <property type="match status" value="1"/>
</dbReference>
<evidence type="ECO:0000313" key="2">
    <source>
        <dbReference type="EMBL" id="BCJ68700.1"/>
    </source>
</evidence>
<organism evidence="2 3">
    <name type="scientific">Polymorphospora rubra</name>
    <dbReference type="NCBI Taxonomy" id="338584"/>
    <lineage>
        <taxon>Bacteria</taxon>
        <taxon>Bacillati</taxon>
        <taxon>Actinomycetota</taxon>
        <taxon>Actinomycetes</taxon>
        <taxon>Micromonosporales</taxon>
        <taxon>Micromonosporaceae</taxon>
        <taxon>Polymorphospora</taxon>
    </lineage>
</organism>
<accession>A0A810N6T3</accession>
<reference evidence="2" key="1">
    <citation type="submission" date="2020-08" db="EMBL/GenBank/DDBJ databases">
        <title>Whole genome shotgun sequence of Polymorphospora rubra NBRC 101157.</title>
        <authorList>
            <person name="Komaki H."/>
            <person name="Tamura T."/>
        </authorList>
    </citation>
    <scope>NUCLEOTIDE SEQUENCE</scope>
    <source>
        <strain evidence="2">NBRC 101157</strain>
    </source>
</reference>
<feature type="domain" description="N-acetyltransferase" evidence="1">
    <location>
        <begin position="116"/>
        <end position="176"/>
    </location>
</feature>
<proteinExistence type="predicted"/>
<protein>
    <submittedName>
        <fullName evidence="2">N-acetyltransferase</fullName>
    </submittedName>
</protein>
<dbReference type="Proteomes" id="UP000680866">
    <property type="component" value="Chromosome"/>
</dbReference>